<dbReference type="Proteomes" id="UP000052012">
    <property type="component" value="Unassembled WGS sequence"/>
</dbReference>
<dbReference type="AlphaFoldDB" id="A0A0R2ASK3"/>
<name>A0A0R2ASK3_9LACO</name>
<feature type="domain" description="GW" evidence="4">
    <location>
        <begin position="77"/>
        <end position="153"/>
    </location>
</feature>
<dbReference type="Pfam" id="PF13457">
    <property type="entry name" value="GW"/>
    <property type="match status" value="1"/>
</dbReference>
<reference evidence="5 6" key="1">
    <citation type="journal article" date="2015" name="Genome Announc.">
        <title>Expanding the biotechnology potential of lactobacilli through comparative genomics of 213 strains and associated genera.</title>
        <authorList>
            <person name="Sun Z."/>
            <person name="Harris H.M."/>
            <person name="McCann A."/>
            <person name="Guo C."/>
            <person name="Argimon S."/>
            <person name="Zhang W."/>
            <person name="Yang X."/>
            <person name="Jeffery I.B."/>
            <person name="Cooney J.C."/>
            <person name="Kagawa T.F."/>
            <person name="Liu W."/>
            <person name="Song Y."/>
            <person name="Salvetti E."/>
            <person name="Wrobel A."/>
            <person name="Rasinkangas P."/>
            <person name="Parkhill J."/>
            <person name="Rea M.C."/>
            <person name="O'Sullivan O."/>
            <person name="Ritari J."/>
            <person name="Douillard F.P."/>
            <person name="Paul Ross R."/>
            <person name="Yang R."/>
            <person name="Briner A.E."/>
            <person name="Felis G.E."/>
            <person name="de Vos W.M."/>
            <person name="Barrangou R."/>
            <person name="Klaenhammer T.R."/>
            <person name="Caufield P.W."/>
            <person name="Cui Y."/>
            <person name="Zhang H."/>
            <person name="O'Toole P.W."/>
        </authorList>
    </citation>
    <scope>NUCLEOTIDE SEQUENCE [LARGE SCALE GENOMIC DNA]</scope>
    <source>
        <strain evidence="5 6">DSM 23829</strain>
    </source>
</reference>
<evidence type="ECO:0000259" key="4">
    <source>
        <dbReference type="PROSITE" id="PS51780"/>
    </source>
</evidence>
<protein>
    <recommendedName>
        <fullName evidence="4">GW domain-containing protein</fullName>
    </recommendedName>
</protein>
<evidence type="ECO:0000256" key="3">
    <source>
        <dbReference type="SAM" id="SignalP"/>
    </source>
</evidence>
<evidence type="ECO:0000313" key="5">
    <source>
        <dbReference type="EMBL" id="KRM69546.1"/>
    </source>
</evidence>
<dbReference type="InterPro" id="IPR025987">
    <property type="entry name" value="GW_dom"/>
</dbReference>
<comment type="caution">
    <text evidence="5">The sequence shown here is derived from an EMBL/GenBank/DDBJ whole genome shotgun (WGS) entry which is preliminary data.</text>
</comment>
<dbReference type="Gene3D" id="3.90.70.10">
    <property type="entry name" value="Cysteine proteinases"/>
    <property type="match status" value="1"/>
</dbReference>
<dbReference type="InterPro" id="IPR038200">
    <property type="entry name" value="GW_dom_sf"/>
</dbReference>
<keyword evidence="1 3" id="KW-0732">Signal</keyword>
<dbReference type="InterPro" id="IPR039564">
    <property type="entry name" value="Peptidase_C39-like"/>
</dbReference>
<evidence type="ECO:0000256" key="1">
    <source>
        <dbReference type="ARBA" id="ARBA00022729"/>
    </source>
</evidence>
<gene>
    <name evidence="5" type="ORF">FD06_GL001034</name>
</gene>
<feature type="chain" id="PRO_5039025189" description="GW domain-containing protein" evidence="3">
    <location>
        <begin position="28"/>
        <end position="328"/>
    </location>
</feature>
<dbReference type="PROSITE" id="PS51780">
    <property type="entry name" value="GW"/>
    <property type="match status" value="1"/>
</dbReference>
<evidence type="ECO:0000313" key="6">
    <source>
        <dbReference type="Proteomes" id="UP000052012"/>
    </source>
</evidence>
<dbReference type="SUPFAM" id="SSF82057">
    <property type="entry name" value="Prokaryotic SH3-related domain"/>
    <property type="match status" value="1"/>
</dbReference>
<feature type="signal peptide" evidence="3">
    <location>
        <begin position="1"/>
        <end position="27"/>
    </location>
</feature>
<keyword evidence="6" id="KW-1185">Reference proteome</keyword>
<evidence type="ECO:0000256" key="2">
    <source>
        <dbReference type="SAM" id="MobiDB-lite"/>
    </source>
</evidence>
<dbReference type="EMBL" id="AYYQ01000003">
    <property type="protein sequence ID" value="KRM69546.1"/>
    <property type="molecule type" value="Genomic_DNA"/>
</dbReference>
<proteinExistence type="predicted"/>
<dbReference type="OrthoDB" id="1654093at2"/>
<dbReference type="STRING" id="1423781.FD06_GL001034"/>
<feature type="region of interest" description="Disordered" evidence="2">
    <location>
        <begin position="42"/>
        <end position="70"/>
    </location>
</feature>
<dbReference type="Gene3D" id="2.30.30.170">
    <property type="match status" value="1"/>
</dbReference>
<organism evidence="5 6">
    <name type="scientific">Apilactobacillus ozensis DSM 23829 = JCM 17196</name>
    <dbReference type="NCBI Taxonomy" id="1423781"/>
    <lineage>
        <taxon>Bacteria</taxon>
        <taxon>Bacillati</taxon>
        <taxon>Bacillota</taxon>
        <taxon>Bacilli</taxon>
        <taxon>Lactobacillales</taxon>
        <taxon>Lactobacillaceae</taxon>
        <taxon>Apilactobacillus</taxon>
    </lineage>
</organism>
<sequence length="328" mass="36901">MDFKMKKTVYLATLSLMGLGIFTSAIKYNKAYADSINGVSVENNQNNTNSNSENNNDNGENNNSDENNADQYKYDVTSARDKYMMKIANGTSYLWAEPYKPGAKYLGSTNRINGLSVQLNQKAVSNKETYYQISRKGHVYGWINAKALKSISTYVLPYTYSSQLYPTLAPNACEAISLKMALSVKGSANNLSTRTFIDRMPRSSNIHKGFRGNPYKHNATNVSWTILPAPLTRYGKQYNSNTANISSYHKDQIIKEVKRGNAVAFAGSRNMRGKATGHMLTIVGYRYGQFLVADPYKYAGDGNKIFWVSTSRFQQVYDQYNRYAVVVR</sequence>
<dbReference type="Pfam" id="PF13529">
    <property type="entry name" value="Peptidase_C39_2"/>
    <property type="match status" value="1"/>
</dbReference>
<feature type="compositionally biased region" description="Low complexity" evidence="2">
    <location>
        <begin position="42"/>
        <end position="66"/>
    </location>
</feature>
<dbReference type="PATRIC" id="fig|1423781.4.peg.1074"/>
<accession>A0A0R2ASK3</accession>